<proteinExistence type="predicted"/>
<feature type="compositionally biased region" description="Basic and acidic residues" evidence="1">
    <location>
        <begin position="47"/>
        <end position="57"/>
    </location>
</feature>
<sequence>MAKWTTLLLALMATALIFISTSAAPSTKPLRLSCTEVPGTGSADTSLSDKPKKLNKEPPKYSVQILLVRASTKDYHWMLAQGPAKIPVNPCPTYPKPFEVISMSSLISYAPDAIENPPGPPVMSLDMDPWDGRKNCKWTTTGGDDVGMVECDEYASGCTKDGQYKDGVINCHGVSFHRMFACEF</sequence>
<protein>
    <submittedName>
        <fullName evidence="3">Uncharacterized protein</fullName>
    </submittedName>
</protein>
<reference evidence="3 4" key="1">
    <citation type="journal article" date="2010" name="Genome Biol.">
        <title>A first genome assembly of the barley fungal pathogen Pyrenophora teres f. teres.</title>
        <authorList>
            <person name="Ellwood S.R."/>
            <person name="Liu Z."/>
            <person name="Syme R.A."/>
            <person name="Lai Z."/>
            <person name="Hane J.K."/>
            <person name="Keiper F."/>
            <person name="Moffat C.S."/>
            <person name="Oliver R.P."/>
            <person name="Friesen T.L."/>
        </authorList>
    </citation>
    <scope>NUCLEOTIDE SEQUENCE [LARGE SCALE GENOMIC DNA]</scope>
    <source>
        <strain evidence="3 4">0-1</strain>
    </source>
</reference>
<dbReference type="Proteomes" id="UP000001067">
    <property type="component" value="Unassembled WGS sequence"/>
</dbReference>
<feature type="chain" id="PRO_5003179822" evidence="2">
    <location>
        <begin position="24"/>
        <end position="184"/>
    </location>
</feature>
<dbReference type="KEGG" id="pte:PTT_20331"/>
<gene>
    <name evidence="3" type="ORF">PTT_20331</name>
</gene>
<name>E3SAV5_PYRTT</name>
<evidence type="ECO:0000313" key="4">
    <source>
        <dbReference type="Proteomes" id="UP000001067"/>
    </source>
</evidence>
<accession>E3SAV5</accession>
<evidence type="ECO:0000256" key="2">
    <source>
        <dbReference type="SAM" id="SignalP"/>
    </source>
</evidence>
<dbReference type="OrthoDB" id="10340983at2759"/>
<feature type="signal peptide" evidence="2">
    <location>
        <begin position="1"/>
        <end position="23"/>
    </location>
</feature>
<dbReference type="AlphaFoldDB" id="E3SAV5"/>
<evidence type="ECO:0000256" key="1">
    <source>
        <dbReference type="SAM" id="MobiDB-lite"/>
    </source>
</evidence>
<evidence type="ECO:0000313" key="3">
    <source>
        <dbReference type="EMBL" id="EFQ84897.1"/>
    </source>
</evidence>
<feature type="region of interest" description="Disordered" evidence="1">
    <location>
        <begin position="38"/>
        <end position="57"/>
    </location>
</feature>
<organism evidence="4">
    <name type="scientific">Pyrenophora teres f. teres (strain 0-1)</name>
    <name type="common">Barley net blotch fungus</name>
    <name type="synonym">Drechslera teres f. teres</name>
    <dbReference type="NCBI Taxonomy" id="861557"/>
    <lineage>
        <taxon>Eukaryota</taxon>
        <taxon>Fungi</taxon>
        <taxon>Dikarya</taxon>
        <taxon>Ascomycota</taxon>
        <taxon>Pezizomycotina</taxon>
        <taxon>Dothideomycetes</taxon>
        <taxon>Pleosporomycetidae</taxon>
        <taxon>Pleosporales</taxon>
        <taxon>Pleosporineae</taxon>
        <taxon>Pleosporaceae</taxon>
        <taxon>Pyrenophora</taxon>
    </lineage>
</organism>
<keyword evidence="4" id="KW-1185">Reference proteome</keyword>
<dbReference type="EMBL" id="GL538173">
    <property type="protein sequence ID" value="EFQ84897.1"/>
    <property type="molecule type" value="Genomic_DNA"/>
</dbReference>
<keyword evidence="2" id="KW-0732">Signal</keyword>
<dbReference type="HOGENOM" id="CLU_1468941_0_0_1"/>